<dbReference type="RefSeq" id="WP_091245687.1">
    <property type="nucleotide sequence ID" value="NZ_FNAG01000018.1"/>
</dbReference>
<gene>
    <name evidence="8" type="ORF">SAMN04488509_1186</name>
</gene>
<sequence>MSRAGEAEWQQRPEGGGRFALWLIRSIARYGGRWLSRPLLIPITLYFLIVRGPERRASRAYLERVLGRPATLWECAKHVHAFASTILDRVFMLSGQFRSFDLEITGLKELHDQIDLGRGVLLFGSHHGSFEALRVLSRERPDVTVRVVMDRGQNAAVTQLLEALCPDIAETVIDAAQDGTAITLAIRDATEQGALVSLLVDRARGAEPVQWIDFLGSPAPFPSAHFLIAAALKVPVLICFGLYLGGRKYALHFELFDPGIELPRRERAQKLYALQERYVRRLEHFVRRAPYNWFNFYDFWRSDDPAHPHRRDPAAGQPDGTGGRP</sequence>
<evidence type="ECO:0000256" key="7">
    <source>
        <dbReference type="SAM" id="Phobius"/>
    </source>
</evidence>
<dbReference type="GO" id="GO:0016746">
    <property type="term" value="F:acyltransferase activity"/>
    <property type="evidence" value="ECO:0007669"/>
    <property type="project" value="UniProtKB-KW"/>
</dbReference>
<feature type="transmembrane region" description="Helical" evidence="7">
    <location>
        <begin position="224"/>
        <end position="244"/>
    </location>
</feature>
<dbReference type="STRING" id="265719.SAMN04488509_1186"/>
<name>A0A1G7A2G4_9GAMM</name>
<dbReference type="InterPro" id="IPR014548">
    <property type="entry name" value="Ac_Trasf"/>
</dbReference>
<dbReference type="EMBL" id="FNAG01000018">
    <property type="protein sequence ID" value="SDE08803.1"/>
    <property type="molecule type" value="Genomic_DNA"/>
</dbReference>
<dbReference type="Proteomes" id="UP000199603">
    <property type="component" value="Unassembled WGS sequence"/>
</dbReference>
<evidence type="ECO:0000256" key="6">
    <source>
        <dbReference type="ARBA" id="ARBA00023315"/>
    </source>
</evidence>
<keyword evidence="7" id="KW-0812">Transmembrane</keyword>
<dbReference type="PIRSF" id="PIRSF028561">
    <property type="entry name" value="Ac_Trasf"/>
    <property type="match status" value="1"/>
</dbReference>
<evidence type="ECO:0000256" key="4">
    <source>
        <dbReference type="ARBA" id="ARBA00022679"/>
    </source>
</evidence>
<reference evidence="8 9" key="1">
    <citation type="submission" date="2016-10" db="EMBL/GenBank/DDBJ databases">
        <authorList>
            <person name="de Groot N.N."/>
        </authorList>
    </citation>
    <scope>NUCLEOTIDE SEQUENCE [LARGE SCALE GENOMIC DNA]</scope>
    <source>
        <strain evidence="8 9">DSM 16957</strain>
    </source>
</reference>
<dbReference type="PANTHER" id="PTHR30606">
    <property type="entry name" value="LIPID A BIOSYNTHESIS LAUROYL ACYLTRANSFERASE"/>
    <property type="match status" value="1"/>
</dbReference>
<dbReference type="PANTHER" id="PTHR30606:SF9">
    <property type="entry name" value="LIPID A BIOSYNTHESIS LAUROYLTRANSFERASE"/>
    <property type="match status" value="1"/>
</dbReference>
<evidence type="ECO:0000256" key="2">
    <source>
        <dbReference type="ARBA" id="ARBA00022475"/>
    </source>
</evidence>
<dbReference type="CDD" id="cd07984">
    <property type="entry name" value="LPLAT_LABLAT-like"/>
    <property type="match status" value="1"/>
</dbReference>
<accession>A0A1G7A2G4</accession>
<evidence type="ECO:0000256" key="5">
    <source>
        <dbReference type="ARBA" id="ARBA00023136"/>
    </source>
</evidence>
<evidence type="ECO:0000313" key="8">
    <source>
        <dbReference type="EMBL" id="SDE08803.1"/>
    </source>
</evidence>
<evidence type="ECO:0000256" key="1">
    <source>
        <dbReference type="ARBA" id="ARBA00004533"/>
    </source>
</evidence>
<dbReference type="GO" id="GO:0005886">
    <property type="term" value="C:plasma membrane"/>
    <property type="evidence" value="ECO:0007669"/>
    <property type="project" value="UniProtKB-SubCell"/>
</dbReference>
<keyword evidence="4 8" id="KW-0808">Transferase</keyword>
<keyword evidence="2" id="KW-1003">Cell membrane</keyword>
<keyword evidence="3" id="KW-0997">Cell inner membrane</keyword>
<proteinExistence type="predicted"/>
<keyword evidence="9" id="KW-1185">Reference proteome</keyword>
<keyword evidence="5 7" id="KW-0472">Membrane</keyword>
<dbReference type="AlphaFoldDB" id="A0A1G7A2G4"/>
<dbReference type="GO" id="GO:0009247">
    <property type="term" value="P:glycolipid biosynthetic process"/>
    <property type="evidence" value="ECO:0007669"/>
    <property type="project" value="UniProtKB-ARBA"/>
</dbReference>
<organism evidence="8 9">
    <name type="scientific">Aquimonas voraii</name>
    <dbReference type="NCBI Taxonomy" id="265719"/>
    <lineage>
        <taxon>Bacteria</taxon>
        <taxon>Pseudomonadati</taxon>
        <taxon>Pseudomonadota</taxon>
        <taxon>Gammaproteobacteria</taxon>
        <taxon>Lysobacterales</taxon>
        <taxon>Lysobacteraceae</taxon>
        <taxon>Aquimonas</taxon>
    </lineage>
</organism>
<keyword evidence="6 8" id="KW-0012">Acyltransferase</keyword>
<keyword evidence="7" id="KW-1133">Transmembrane helix</keyword>
<evidence type="ECO:0000256" key="3">
    <source>
        <dbReference type="ARBA" id="ARBA00022519"/>
    </source>
</evidence>
<dbReference type="OrthoDB" id="9808633at2"/>
<dbReference type="InterPro" id="IPR004960">
    <property type="entry name" value="LipA_acyltrans"/>
</dbReference>
<dbReference type="Pfam" id="PF03279">
    <property type="entry name" value="Lip_A_acyltrans"/>
    <property type="match status" value="1"/>
</dbReference>
<evidence type="ECO:0000313" key="9">
    <source>
        <dbReference type="Proteomes" id="UP000199603"/>
    </source>
</evidence>
<comment type="subcellular location">
    <subcellularLocation>
        <location evidence="1">Cell inner membrane</location>
    </subcellularLocation>
</comment>
<protein>
    <submittedName>
        <fullName evidence="8">Predicted acyltransferase, LPLAT superfamily</fullName>
    </submittedName>
</protein>